<dbReference type="Proteomes" id="UP000828390">
    <property type="component" value="Unassembled WGS sequence"/>
</dbReference>
<proteinExistence type="predicted"/>
<protein>
    <submittedName>
        <fullName evidence="2">Uncharacterized protein</fullName>
    </submittedName>
</protein>
<comment type="caution">
    <text evidence="2">The sequence shown here is derived from an EMBL/GenBank/DDBJ whole genome shotgun (WGS) entry which is preliminary data.</text>
</comment>
<organism evidence="2 3">
    <name type="scientific">Dreissena polymorpha</name>
    <name type="common">Zebra mussel</name>
    <name type="synonym">Mytilus polymorpha</name>
    <dbReference type="NCBI Taxonomy" id="45954"/>
    <lineage>
        <taxon>Eukaryota</taxon>
        <taxon>Metazoa</taxon>
        <taxon>Spiralia</taxon>
        <taxon>Lophotrochozoa</taxon>
        <taxon>Mollusca</taxon>
        <taxon>Bivalvia</taxon>
        <taxon>Autobranchia</taxon>
        <taxon>Heteroconchia</taxon>
        <taxon>Euheterodonta</taxon>
        <taxon>Imparidentia</taxon>
        <taxon>Neoheterodontei</taxon>
        <taxon>Myida</taxon>
        <taxon>Dreissenoidea</taxon>
        <taxon>Dreissenidae</taxon>
        <taxon>Dreissena</taxon>
    </lineage>
</organism>
<keyword evidence="3" id="KW-1185">Reference proteome</keyword>
<feature type="region of interest" description="Disordered" evidence="1">
    <location>
        <begin position="69"/>
        <end position="88"/>
    </location>
</feature>
<name>A0A9D4GXM7_DREPO</name>
<evidence type="ECO:0000256" key="1">
    <source>
        <dbReference type="SAM" id="MobiDB-lite"/>
    </source>
</evidence>
<dbReference type="EMBL" id="JAIWYP010000005">
    <property type="protein sequence ID" value="KAH3823545.1"/>
    <property type="molecule type" value="Genomic_DNA"/>
</dbReference>
<accession>A0A9D4GXM7</accession>
<dbReference type="AlphaFoldDB" id="A0A9D4GXM7"/>
<evidence type="ECO:0000313" key="3">
    <source>
        <dbReference type="Proteomes" id="UP000828390"/>
    </source>
</evidence>
<reference evidence="2" key="1">
    <citation type="journal article" date="2019" name="bioRxiv">
        <title>The Genome of the Zebra Mussel, Dreissena polymorpha: A Resource for Invasive Species Research.</title>
        <authorList>
            <person name="McCartney M.A."/>
            <person name="Auch B."/>
            <person name="Kono T."/>
            <person name="Mallez S."/>
            <person name="Zhang Y."/>
            <person name="Obille A."/>
            <person name="Becker A."/>
            <person name="Abrahante J.E."/>
            <person name="Garbe J."/>
            <person name="Badalamenti J.P."/>
            <person name="Herman A."/>
            <person name="Mangelson H."/>
            <person name="Liachko I."/>
            <person name="Sullivan S."/>
            <person name="Sone E.D."/>
            <person name="Koren S."/>
            <person name="Silverstein K.A.T."/>
            <person name="Beckman K.B."/>
            <person name="Gohl D.M."/>
        </authorList>
    </citation>
    <scope>NUCLEOTIDE SEQUENCE</scope>
    <source>
        <strain evidence="2">Duluth1</strain>
        <tissue evidence="2">Whole animal</tissue>
    </source>
</reference>
<feature type="compositionally biased region" description="Polar residues" evidence="1">
    <location>
        <begin position="79"/>
        <end position="88"/>
    </location>
</feature>
<evidence type="ECO:0000313" key="2">
    <source>
        <dbReference type="EMBL" id="KAH3823545.1"/>
    </source>
</evidence>
<gene>
    <name evidence="2" type="ORF">DPMN_125352</name>
</gene>
<reference evidence="2" key="2">
    <citation type="submission" date="2020-11" db="EMBL/GenBank/DDBJ databases">
        <authorList>
            <person name="McCartney M.A."/>
            <person name="Auch B."/>
            <person name="Kono T."/>
            <person name="Mallez S."/>
            <person name="Becker A."/>
            <person name="Gohl D.M."/>
            <person name="Silverstein K.A.T."/>
            <person name="Koren S."/>
            <person name="Bechman K.B."/>
            <person name="Herman A."/>
            <person name="Abrahante J.E."/>
            <person name="Garbe J."/>
        </authorList>
    </citation>
    <scope>NUCLEOTIDE SEQUENCE</scope>
    <source>
        <strain evidence="2">Duluth1</strain>
        <tissue evidence="2">Whole animal</tissue>
    </source>
</reference>
<sequence>MCVYEVRRAPPDTVSGSAADKLTQVVDQLLGSVERLSNSCGGQGDDSRVRHRFRCSVLMETRDCMASIRSKATMKTAPRTGSSTKHAR</sequence>